<dbReference type="EMBL" id="BAABHB010000001">
    <property type="protein sequence ID" value="GAA4395900.1"/>
    <property type="molecule type" value="Genomic_DNA"/>
</dbReference>
<evidence type="ECO:0000313" key="3">
    <source>
        <dbReference type="Proteomes" id="UP001500936"/>
    </source>
</evidence>
<proteinExistence type="predicted"/>
<dbReference type="InterPro" id="IPR000387">
    <property type="entry name" value="Tyr_Pase_dom"/>
</dbReference>
<dbReference type="InterPro" id="IPR029021">
    <property type="entry name" value="Prot-tyrosine_phosphatase-like"/>
</dbReference>
<dbReference type="RefSeq" id="WP_345263305.1">
    <property type="nucleotide sequence ID" value="NZ_BAABHB010000001.1"/>
</dbReference>
<accession>A0ABP8JUE7</accession>
<name>A0ABP8JUE7_9BACT</name>
<gene>
    <name evidence="2" type="ORF">GCM10023187_03380</name>
</gene>
<organism evidence="2 3">
    <name type="scientific">Nibrella viscosa</name>
    <dbReference type="NCBI Taxonomy" id="1084524"/>
    <lineage>
        <taxon>Bacteria</taxon>
        <taxon>Pseudomonadati</taxon>
        <taxon>Bacteroidota</taxon>
        <taxon>Cytophagia</taxon>
        <taxon>Cytophagales</taxon>
        <taxon>Spirosomataceae</taxon>
        <taxon>Nibrella</taxon>
    </lineage>
</organism>
<dbReference type="PROSITE" id="PS50056">
    <property type="entry name" value="TYR_PHOSPHATASE_2"/>
    <property type="match status" value="1"/>
</dbReference>
<dbReference type="Gene3D" id="3.90.190.10">
    <property type="entry name" value="Protein tyrosine phosphatase superfamily"/>
    <property type="match status" value="1"/>
</dbReference>
<evidence type="ECO:0000313" key="2">
    <source>
        <dbReference type="EMBL" id="GAA4395900.1"/>
    </source>
</evidence>
<feature type="domain" description="Tyrosine specific protein phosphatases" evidence="1">
    <location>
        <begin position="80"/>
        <end position="126"/>
    </location>
</feature>
<evidence type="ECO:0000259" key="1">
    <source>
        <dbReference type="PROSITE" id="PS50056"/>
    </source>
</evidence>
<dbReference type="Pfam" id="PF00782">
    <property type="entry name" value="DSPc"/>
    <property type="match status" value="1"/>
</dbReference>
<dbReference type="InterPro" id="IPR000340">
    <property type="entry name" value="Dual-sp_phosphatase_cat-dom"/>
</dbReference>
<reference evidence="3" key="1">
    <citation type="journal article" date="2019" name="Int. J. Syst. Evol. Microbiol.">
        <title>The Global Catalogue of Microorganisms (GCM) 10K type strain sequencing project: providing services to taxonomists for standard genome sequencing and annotation.</title>
        <authorList>
            <consortium name="The Broad Institute Genomics Platform"/>
            <consortium name="The Broad Institute Genome Sequencing Center for Infectious Disease"/>
            <person name="Wu L."/>
            <person name="Ma J."/>
        </authorList>
    </citation>
    <scope>NUCLEOTIDE SEQUENCE [LARGE SCALE GENOMIC DNA]</scope>
    <source>
        <strain evidence="3">JCM 17925</strain>
    </source>
</reference>
<keyword evidence="3" id="KW-1185">Reference proteome</keyword>
<dbReference type="Proteomes" id="UP001500936">
    <property type="component" value="Unassembled WGS sequence"/>
</dbReference>
<sequence>MTIYQIDEKGLLYISPVVDDWVTLDKSSIFAVFNLDSDLDQHIPSYLNRTLYIFFPFEDRDLPDLGKLHALAQFGASLINTGYPVLSHCGMGHNRSALLAGLMLNYLGFPGEEAVRLIRERRTGALYNQTFASYLEALPAQPTRLMFQRPDVLFQ</sequence>
<protein>
    <recommendedName>
        <fullName evidence="1">Tyrosine specific protein phosphatases domain-containing protein</fullName>
    </recommendedName>
</protein>
<comment type="caution">
    <text evidence="2">The sequence shown here is derived from an EMBL/GenBank/DDBJ whole genome shotgun (WGS) entry which is preliminary data.</text>
</comment>
<dbReference type="SUPFAM" id="SSF52799">
    <property type="entry name" value="(Phosphotyrosine protein) phosphatases II"/>
    <property type="match status" value="1"/>
</dbReference>